<dbReference type="PROSITE" id="PS51257">
    <property type="entry name" value="PROKAR_LIPOPROTEIN"/>
    <property type="match status" value="1"/>
</dbReference>
<sequence length="165" mass="18959">MKIFLLVIIILTLGCKTEKDMIMKNSSSNCPEGGTCQSEFFENTIFKIQADEYGATYIKKMKSNQSSVRYSFLRDEMNNIADSYYKEEFHILIPNENGTYEYNQENIKDLSFGRLCNCRGTTGYYPVEKANIKLNRNDKQITITGTFSLSEVPHILKSINTTIKL</sequence>
<keyword evidence="2" id="KW-1185">Reference proteome</keyword>
<protein>
    <submittedName>
        <fullName evidence="1">Uncharacterized protein</fullName>
    </submittedName>
</protein>
<dbReference type="AlphaFoldDB" id="A0A090Q0P3"/>
<dbReference type="RefSeq" id="WP_152557386.1">
    <property type="nucleotide sequence ID" value="NZ_BBML01000003.1"/>
</dbReference>
<organism evidence="1 2">
    <name type="scientific">Nonlabens tegetincola</name>
    <dbReference type="NCBI Taxonomy" id="323273"/>
    <lineage>
        <taxon>Bacteria</taxon>
        <taxon>Pseudomonadati</taxon>
        <taxon>Bacteroidota</taxon>
        <taxon>Flavobacteriia</taxon>
        <taxon>Flavobacteriales</taxon>
        <taxon>Flavobacteriaceae</taxon>
        <taxon>Nonlabens</taxon>
    </lineage>
</organism>
<evidence type="ECO:0000313" key="1">
    <source>
        <dbReference type="EMBL" id="GAK96649.1"/>
    </source>
</evidence>
<reference evidence="1" key="1">
    <citation type="journal article" date="2014" name="Genome Announc.">
        <title>Draft Genome Sequences of Marine Flavobacterium Nonlabens Strains NR17, NR24, NR27, NR32, NR33, and Ara13.</title>
        <authorList>
            <person name="Nakanishi M."/>
            <person name="Meirelles P."/>
            <person name="Suzuki R."/>
            <person name="Takatani N."/>
            <person name="Mino S."/>
            <person name="Suda W."/>
            <person name="Oshima K."/>
            <person name="Hattori M."/>
            <person name="Ohkuma M."/>
            <person name="Hosokawa M."/>
            <person name="Miyashita K."/>
            <person name="Thompson F.L."/>
            <person name="Niwa A."/>
            <person name="Sawabe T."/>
            <person name="Sawabe T."/>
        </authorList>
    </citation>
    <scope>NUCLEOTIDE SEQUENCE [LARGE SCALE GENOMIC DNA]</scope>
    <source>
        <strain evidence="1">JCM 19294</strain>
    </source>
</reference>
<accession>A0A090Q0P3</accession>
<name>A0A090Q0P3_9FLAO</name>
<gene>
    <name evidence="1" type="ORF">JCM19294_958</name>
</gene>
<dbReference type="eggNOG" id="ENOG5031103">
    <property type="taxonomic scope" value="Bacteria"/>
</dbReference>
<dbReference type="Proteomes" id="UP000029221">
    <property type="component" value="Unassembled WGS sequence"/>
</dbReference>
<proteinExistence type="predicted"/>
<evidence type="ECO:0000313" key="2">
    <source>
        <dbReference type="Proteomes" id="UP000029221"/>
    </source>
</evidence>
<comment type="caution">
    <text evidence="1">The sequence shown here is derived from an EMBL/GenBank/DDBJ whole genome shotgun (WGS) entry which is preliminary data.</text>
</comment>
<dbReference type="EMBL" id="BBML01000003">
    <property type="protein sequence ID" value="GAK96649.1"/>
    <property type="molecule type" value="Genomic_DNA"/>
</dbReference>